<dbReference type="GO" id="GO:0020037">
    <property type="term" value="F:heme binding"/>
    <property type="evidence" value="ECO:0007669"/>
    <property type="project" value="InterPro"/>
</dbReference>
<dbReference type="InterPro" id="IPR002401">
    <property type="entry name" value="Cyt_P450_E_grp-I"/>
</dbReference>
<dbReference type="CDD" id="cd11058">
    <property type="entry name" value="CYP60B-like"/>
    <property type="match status" value="1"/>
</dbReference>
<dbReference type="InterPro" id="IPR017972">
    <property type="entry name" value="Cyt_P450_CS"/>
</dbReference>
<evidence type="ECO:0000256" key="7">
    <source>
        <dbReference type="RuleBase" id="RU000461"/>
    </source>
</evidence>
<organism evidence="8 9">
    <name type="scientific">Phyllachora maydis</name>
    <dbReference type="NCBI Taxonomy" id="1825666"/>
    <lineage>
        <taxon>Eukaryota</taxon>
        <taxon>Fungi</taxon>
        <taxon>Dikarya</taxon>
        <taxon>Ascomycota</taxon>
        <taxon>Pezizomycotina</taxon>
        <taxon>Sordariomycetes</taxon>
        <taxon>Sordariomycetidae</taxon>
        <taxon>Phyllachorales</taxon>
        <taxon>Phyllachoraceae</taxon>
        <taxon>Phyllachora</taxon>
    </lineage>
</organism>
<gene>
    <name evidence="8" type="ORF">P8C59_002992</name>
</gene>
<dbReference type="AlphaFoldDB" id="A0AAD9HZJ4"/>
<dbReference type="SUPFAM" id="SSF48264">
    <property type="entry name" value="Cytochrome P450"/>
    <property type="match status" value="1"/>
</dbReference>
<accession>A0AAD9HZJ4</accession>
<keyword evidence="9" id="KW-1185">Reference proteome</keyword>
<dbReference type="PRINTS" id="PR00463">
    <property type="entry name" value="EP450I"/>
</dbReference>
<keyword evidence="7" id="KW-0560">Oxidoreductase</keyword>
<comment type="cofactor">
    <cofactor evidence="1 6">
        <name>heme</name>
        <dbReference type="ChEBI" id="CHEBI:30413"/>
    </cofactor>
</comment>
<reference evidence="8" key="1">
    <citation type="journal article" date="2023" name="Mol. Plant Microbe Interact.">
        <title>Elucidating the Obligate Nature and Biological Capacity of an Invasive Fungal Corn Pathogen.</title>
        <authorList>
            <person name="MacCready J.S."/>
            <person name="Roggenkamp E.M."/>
            <person name="Gdanetz K."/>
            <person name="Chilvers M.I."/>
        </authorList>
    </citation>
    <scope>NUCLEOTIDE SEQUENCE</scope>
    <source>
        <strain evidence="8">PM02</strain>
    </source>
</reference>
<dbReference type="InterPro" id="IPR001128">
    <property type="entry name" value="Cyt_P450"/>
</dbReference>
<protein>
    <recommendedName>
        <fullName evidence="10">Cytochrome P450</fullName>
    </recommendedName>
</protein>
<dbReference type="InterPro" id="IPR036396">
    <property type="entry name" value="Cyt_P450_sf"/>
</dbReference>
<keyword evidence="7" id="KW-0503">Monooxygenase</keyword>
<dbReference type="GO" id="GO:0004497">
    <property type="term" value="F:monooxygenase activity"/>
    <property type="evidence" value="ECO:0007669"/>
    <property type="project" value="UniProtKB-KW"/>
</dbReference>
<dbReference type="PRINTS" id="PR00385">
    <property type="entry name" value="P450"/>
</dbReference>
<evidence type="ECO:0000256" key="1">
    <source>
        <dbReference type="ARBA" id="ARBA00001971"/>
    </source>
</evidence>
<keyword evidence="4 6" id="KW-0479">Metal-binding</keyword>
<comment type="similarity">
    <text evidence="2 7">Belongs to the cytochrome P450 family.</text>
</comment>
<dbReference type="PANTHER" id="PTHR24305:SF210">
    <property type="entry name" value="CYTOCHROME P450 MONOOXYGENASE ASQL-RELATED"/>
    <property type="match status" value="1"/>
</dbReference>
<dbReference type="Pfam" id="PF00067">
    <property type="entry name" value="p450"/>
    <property type="match status" value="1"/>
</dbReference>
<evidence type="ECO:0000256" key="6">
    <source>
        <dbReference type="PIRSR" id="PIRSR602401-1"/>
    </source>
</evidence>
<evidence type="ECO:0008006" key="10">
    <source>
        <dbReference type="Google" id="ProtNLM"/>
    </source>
</evidence>
<dbReference type="InterPro" id="IPR050121">
    <property type="entry name" value="Cytochrome_P450_monoxygenase"/>
</dbReference>
<evidence type="ECO:0000256" key="3">
    <source>
        <dbReference type="ARBA" id="ARBA00022617"/>
    </source>
</evidence>
<evidence type="ECO:0000313" key="8">
    <source>
        <dbReference type="EMBL" id="KAK2068351.1"/>
    </source>
</evidence>
<dbReference type="GO" id="GO:0016705">
    <property type="term" value="F:oxidoreductase activity, acting on paired donors, with incorporation or reduction of molecular oxygen"/>
    <property type="evidence" value="ECO:0007669"/>
    <property type="project" value="InterPro"/>
</dbReference>
<comment type="caution">
    <text evidence="8">The sequence shown here is derived from an EMBL/GenBank/DDBJ whole genome shotgun (WGS) entry which is preliminary data.</text>
</comment>
<sequence length="520" mass="57276">MALHSTLDAFNPLLTAALHHPLVAAPLLLLSLFLLRAVYNVTVHPLARYPGPLSCAISTLPSLMHRADGTNHLWPQALHRKYGPIVRIGPSELSYIHPDTWRDIYAKGADFPKDFVGLGPDLAGPAETGIVRAPTPAAHARQRRLLGSAFAERAVRAQEATVQAHMAQLVDELAAGAAAGVPVDLAARLAFAAFDNMAELTFGEPGGLGMQKAGRFVPWVRDTYATIKMVSLGMALRGWRPPLGRWLLDTVWGVSRRKREEHNGFTMDRVRARLARGFHEADVDIWAVVARAGAKTGDPITPAEMYSNAATYMIGGTETTTAATAALSCLLCRHPAKQARVQRELDRAVRAPADLCFQRLQGLTYLNACIEEAMRFYPPAPTPMPRVVPPGGRLVCGRWVPGGTRVDVPLYAMFRSEEHFADPDAFVPERWLPDECPGRYADDRRDVAKAFSIGPRDCIGKTLAYHDMRMILASVFWHFDVSLAEPEKDWFEQQSYGIWDKPPLWVNLTPRKGKGSDGGE</sequence>
<evidence type="ECO:0000256" key="4">
    <source>
        <dbReference type="ARBA" id="ARBA00022723"/>
    </source>
</evidence>
<evidence type="ECO:0000256" key="2">
    <source>
        <dbReference type="ARBA" id="ARBA00010617"/>
    </source>
</evidence>
<feature type="binding site" description="axial binding residue" evidence="6">
    <location>
        <position position="458"/>
    </location>
    <ligand>
        <name>heme</name>
        <dbReference type="ChEBI" id="CHEBI:30413"/>
    </ligand>
    <ligandPart>
        <name>Fe</name>
        <dbReference type="ChEBI" id="CHEBI:18248"/>
    </ligandPart>
</feature>
<evidence type="ECO:0000313" key="9">
    <source>
        <dbReference type="Proteomes" id="UP001217918"/>
    </source>
</evidence>
<keyword evidence="3 6" id="KW-0349">Heme</keyword>
<dbReference type="EMBL" id="JAQQPM010000002">
    <property type="protein sequence ID" value="KAK2068351.1"/>
    <property type="molecule type" value="Genomic_DNA"/>
</dbReference>
<proteinExistence type="inferred from homology"/>
<dbReference type="Proteomes" id="UP001217918">
    <property type="component" value="Unassembled WGS sequence"/>
</dbReference>
<dbReference type="PANTHER" id="PTHR24305">
    <property type="entry name" value="CYTOCHROME P450"/>
    <property type="match status" value="1"/>
</dbReference>
<evidence type="ECO:0000256" key="5">
    <source>
        <dbReference type="ARBA" id="ARBA00023004"/>
    </source>
</evidence>
<name>A0AAD9HZJ4_9PEZI</name>
<keyword evidence="5 6" id="KW-0408">Iron</keyword>
<dbReference type="GO" id="GO:0005506">
    <property type="term" value="F:iron ion binding"/>
    <property type="evidence" value="ECO:0007669"/>
    <property type="project" value="InterPro"/>
</dbReference>
<dbReference type="Gene3D" id="1.10.630.10">
    <property type="entry name" value="Cytochrome P450"/>
    <property type="match status" value="1"/>
</dbReference>
<dbReference type="PROSITE" id="PS00086">
    <property type="entry name" value="CYTOCHROME_P450"/>
    <property type="match status" value="1"/>
</dbReference>